<gene>
    <name evidence="3" type="ORF">C7A17_03465</name>
</gene>
<dbReference type="InterPro" id="IPR036291">
    <property type="entry name" value="NAD(P)-bd_dom_sf"/>
</dbReference>
<accession>A0A2R3QJA6</accession>
<organism evidence="3 4">
    <name type="scientific">Ectopseudomonas mendocina</name>
    <name type="common">Pseudomonas mendocina</name>
    <dbReference type="NCBI Taxonomy" id="300"/>
    <lineage>
        <taxon>Bacteria</taxon>
        <taxon>Pseudomonadati</taxon>
        <taxon>Pseudomonadota</taxon>
        <taxon>Gammaproteobacteria</taxon>
        <taxon>Pseudomonadales</taxon>
        <taxon>Pseudomonadaceae</taxon>
        <taxon>Ectopseudomonas</taxon>
    </lineage>
</organism>
<dbReference type="PANTHER" id="PTHR43377:SF8">
    <property type="entry name" value="BLR3664 PROTEIN"/>
    <property type="match status" value="1"/>
</dbReference>
<proteinExistence type="predicted"/>
<dbReference type="OrthoDB" id="9774191at2"/>
<evidence type="ECO:0000259" key="1">
    <source>
        <dbReference type="Pfam" id="PF01408"/>
    </source>
</evidence>
<dbReference type="SUPFAM" id="SSF55347">
    <property type="entry name" value="Glyceraldehyde-3-phosphate dehydrogenase-like, C-terminal domain"/>
    <property type="match status" value="1"/>
</dbReference>
<dbReference type="Pfam" id="PF22725">
    <property type="entry name" value="GFO_IDH_MocA_C3"/>
    <property type="match status" value="1"/>
</dbReference>
<dbReference type="SUPFAM" id="SSF51735">
    <property type="entry name" value="NAD(P)-binding Rossmann-fold domains"/>
    <property type="match status" value="1"/>
</dbReference>
<dbReference type="InterPro" id="IPR051450">
    <property type="entry name" value="Gfo/Idh/MocA_Oxidoreductases"/>
</dbReference>
<feature type="domain" description="GFO/IDH/MocA-like oxidoreductase" evidence="2">
    <location>
        <begin position="128"/>
        <end position="263"/>
    </location>
</feature>
<dbReference type="Pfam" id="PF01408">
    <property type="entry name" value="GFO_IDH_MocA"/>
    <property type="match status" value="1"/>
</dbReference>
<dbReference type="GO" id="GO:0000166">
    <property type="term" value="F:nucleotide binding"/>
    <property type="evidence" value="ECO:0007669"/>
    <property type="project" value="InterPro"/>
</dbReference>
<sequence length="343" mass="36949">MTEPLRIALVGAGVMGRQHAAQIDLNDETELVAIADPFSSALAQELNLPGFREHRQMLEQSQPDAVIIANPNNLHVATALDCIEAGIPMLLEKPVGCSVEEVKALVQAEAESGVAILVGHHRRHNPIIREARRIIQSGELGQITTFTALWQLQKADSYYDMAWRRSKGAGVLLINLVHDLDLMRHLCGEVGSVQAITSHAARGFEVEDSAALLLQFKSGALGTLTGSDACATPWGWDQNAAENPAFAQQPEQPCYLIGGTLGSLSVPQLKRWHYGESRGWYSPLLESAGTAAPGSALDNQLRHFVQVVRGHCSPLISADDALQTLRLVEAAQAAGESGRAIKL</sequence>
<name>A0A2R3QJA6_ECTME</name>
<dbReference type="AlphaFoldDB" id="A0A2R3QJA6"/>
<evidence type="ECO:0000313" key="4">
    <source>
        <dbReference type="Proteomes" id="UP000238327"/>
    </source>
</evidence>
<dbReference type="Gene3D" id="3.30.360.10">
    <property type="entry name" value="Dihydrodipicolinate Reductase, domain 2"/>
    <property type="match status" value="1"/>
</dbReference>
<dbReference type="RefSeq" id="WP_106736702.1">
    <property type="nucleotide sequence ID" value="NZ_CP027657.1"/>
</dbReference>
<dbReference type="Proteomes" id="UP000238327">
    <property type="component" value="Chromosome"/>
</dbReference>
<reference evidence="3 4" key="1">
    <citation type="submission" date="2018-03" db="EMBL/GenBank/DDBJ databases">
        <title>Complete genome sequence and methylome analysis of Pseudomonas mendocina NEB 698.</title>
        <authorList>
            <person name="Morgan R.D."/>
        </authorList>
    </citation>
    <scope>NUCLEOTIDE SEQUENCE [LARGE SCALE GENOMIC DNA]</scope>
    <source>
        <strain evidence="3 4">NEB698</strain>
    </source>
</reference>
<dbReference type="EMBL" id="CP027657">
    <property type="protein sequence ID" value="AVO51859.1"/>
    <property type="molecule type" value="Genomic_DNA"/>
</dbReference>
<dbReference type="InterPro" id="IPR000683">
    <property type="entry name" value="Gfo/Idh/MocA-like_OxRdtase_N"/>
</dbReference>
<dbReference type="PANTHER" id="PTHR43377">
    <property type="entry name" value="BILIVERDIN REDUCTASE A"/>
    <property type="match status" value="1"/>
</dbReference>
<evidence type="ECO:0000259" key="2">
    <source>
        <dbReference type="Pfam" id="PF22725"/>
    </source>
</evidence>
<feature type="domain" description="Gfo/Idh/MocA-like oxidoreductase N-terminal" evidence="1">
    <location>
        <begin position="5"/>
        <end position="120"/>
    </location>
</feature>
<protein>
    <submittedName>
        <fullName evidence="3">Gfo/Idh/MocA family oxidoreductase</fullName>
    </submittedName>
</protein>
<evidence type="ECO:0000313" key="3">
    <source>
        <dbReference type="EMBL" id="AVO51859.1"/>
    </source>
</evidence>
<dbReference type="Gene3D" id="3.40.50.720">
    <property type="entry name" value="NAD(P)-binding Rossmann-like Domain"/>
    <property type="match status" value="1"/>
</dbReference>
<dbReference type="InterPro" id="IPR055170">
    <property type="entry name" value="GFO_IDH_MocA-like_dom"/>
</dbReference>